<feature type="region of interest" description="Disordered" evidence="1">
    <location>
        <begin position="1"/>
        <end position="39"/>
    </location>
</feature>
<dbReference type="EMBL" id="SLXB01000034">
    <property type="protein sequence ID" value="TCO87146.1"/>
    <property type="molecule type" value="Genomic_DNA"/>
</dbReference>
<feature type="compositionally biased region" description="Basic and acidic residues" evidence="1">
    <location>
        <begin position="1"/>
        <end position="16"/>
    </location>
</feature>
<evidence type="ECO:0000256" key="1">
    <source>
        <dbReference type="SAM" id="MobiDB-lite"/>
    </source>
</evidence>
<accession>A0A4R2LFB8</accession>
<name>A0A4R2LFB8_9BACE</name>
<dbReference type="RefSeq" id="WP_131927464.1">
    <property type="nucleotide sequence ID" value="NZ_SLXB01000034.1"/>
</dbReference>
<evidence type="ECO:0000313" key="2">
    <source>
        <dbReference type="EMBL" id="TCO87146.1"/>
    </source>
</evidence>
<organism evidence="2 3">
    <name type="scientific">Prevotella heparinolytica</name>
    <dbReference type="NCBI Taxonomy" id="28113"/>
    <lineage>
        <taxon>Bacteria</taxon>
        <taxon>Pseudomonadati</taxon>
        <taxon>Bacteroidota</taxon>
        <taxon>Bacteroidia</taxon>
        <taxon>Bacteroidales</taxon>
        <taxon>Bacteroidaceae</taxon>
        <taxon>Bacteroides</taxon>
    </lineage>
</organism>
<sequence>MDKKYISSVVKREARPRSKRLRELGASGSSGPSGSVISGGDTIVSSGNAALETDVISNAAKTGHIDKGLKLPKGMTFTQFVKALLFKPVPATLDGRLSTANDVEYGSTKGSITYTATRNGNGAMTKAYYDNDEKNKLEFSAENSGVRTAVRNLTGNYTQNETYRATVVYAESEDKSMPEKTLNNTISVNVHRKWFAGVVDSVPTTSAQVRALGSNGLYRGAGTYKFTISNYRTFVICIPSGTISNVSLDRYVYNFMDLDSAAAPRRIDVEGANGSAAAGYMMYVFTSAAVSVETDNFTFKTT</sequence>
<gene>
    <name evidence="2" type="ORF">EV202_1346</name>
</gene>
<proteinExistence type="predicted"/>
<dbReference type="Proteomes" id="UP000295600">
    <property type="component" value="Unassembled WGS sequence"/>
</dbReference>
<comment type="caution">
    <text evidence="2">The sequence shown here is derived from an EMBL/GenBank/DDBJ whole genome shotgun (WGS) entry which is preliminary data.</text>
</comment>
<evidence type="ECO:0000313" key="3">
    <source>
        <dbReference type="Proteomes" id="UP000295600"/>
    </source>
</evidence>
<protein>
    <submittedName>
        <fullName evidence="2">Uncharacterized protein</fullName>
    </submittedName>
</protein>
<dbReference type="AlphaFoldDB" id="A0A4R2LFB8"/>
<reference evidence="2 3" key="1">
    <citation type="submission" date="2019-03" db="EMBL/GenBank/DDBJ databases">
        <title>Genomic Encyclopedia of Type Strains, Phase IV (KMG-IV): sequencing the most valuable type-strain genomes for metagenomic binning, comparative biology and taxonomic classification.</title>
        <authorList>
            <person name="Goeker M."/>
        </authorList>
    </citation>
    <scope>NUCLEOTIDE SEQUENCE [LARGE SCALE GENOMIC DNA]</scope>
    <source>
        <strain evidence="2 3">DSM 23917</strain>
    </source>
</reference>
<feature type="compositionally biased region" description="Low complexity" evidence="1">
    <location>
        <begin position="25"/>
        <end position="39"/>
    </location>
</feature>